<dbReference type="EMBL" id="JBHFFA010000002">
    <property type="protein sequence ID" value="KAL2645489.1"/>
    <property type="molecule type" value="Genomic_DNA"/>
</dbReference>
<sequence length="570" mass="64340">MGPWKKLAGRCLTTAVESSLRRRNLAAKLPLAWRQQRAVPLLTDQWKRHATSLTLFEHSNDQGYDRMPGHVLGVSAAALIFGVRANLVKAEEQHNNSPTLPESSALNQVPVLHLSDQTLVESQPGEAPSNAHTAKWRIYTDMGRDLFSKGRLDEAEKYFVQALEEAKQGFGEKDPHVASSFNNLAELYRMKKDYARAEPLFLEAVRRLEIAFSPDHESVGFALHNLAGTYLLQRQFDEARKCYERSLKIKERKLGQNHPEYANTLFHLGEVLRLQGSYTNAEELIRDSVRILEEEGIGHSQTAIRRMGRLVEVLVHTDQMQEAEKLQRKILHALELSQGLEATSTIMAAENLARTLHALGKLKEAEELLERSFQTRQKVLPPNHIQLGLTMFKLASVIIQRGDGALSKKDELNVSDAKSDYEMAEELLRRAIRIAERCWKDASSLRGPLTFQAGALISLLRSLDAFGRLKIRQLELATTVKEKVEGTEEAEKSFVKCLVILEKSEVPQELVSITEVRRQHIACLRHLAGLLGSESYLNKKSTTKEQVDQLLSKSENLETELRDIVKGLKN</sequence>
<dbReference type="PANTHER" id="PTHR47689:SF2">
    <property type="entry name" value="TETRATRICOPEPTIDE REPEAT (TPR)-LIKE SUPERFAMILY PROTEIN"/>
    <property type="match status" value="1"/>
</dbReference>
<feature type="repeat" description="TPR" evidence="1">
    <location>
        <begin position="220"/>
        <end position="253"/>
    </location>
</feature>
<proteinExistence type="predicted"/>
<accession>A0ABD1ZDP1</accession>
<dbReference type="Gene3D" id="1.25.40.10">
    <property type="entry name" value="Tetratricopeptide repeat domain"/>
    <property type="match status" value="2"/>
</dbReference>
<dbReference type="PANTHER" id="PTHR47689">
    <property type="entry name" value="TETRATRICOPEPTIDE REPEAT (TPR)-LIKE SUPERFAMILY PROTEIN"/>
    <property type="match status" value="1"/>
</dbReference>
<evidence type="ECO:0008006" key="4">
    <source>
        <dbReference type="Google" id="ProtNLM"/>
    </source>
</evidence>
<reference evidence="2 3" key="1">
    <citation type="submission" date="2024-09" db="EMBL/GenBank/DDBJ databases">
        <title>Chromosome-scale assembly of Riccia fluitans.</title>
        <authorList>
            <person name="Paukszto L."/>
            <person name="Sawicki J."/>
            <person name="Karawczyk K."/>
            <person name="Piernik-Szablinska J."/>
            <person name="Szczecinska M."/>
            <person name="Mazdziarz M."/>
        </authorList>
    </citation>
    <scope>NUCLEOTIDE SEQUENCE [LARGE SCALE GENOMIC DNA]</scope>
    <source>
        <strain evidence="2">Rf_01</strain>
        <tissue evidence="2">Aerial parts of the thallus</tissue>
    </source>
</reference>
<dbReference type="SUPFAM" id="SSF48452">
    <property type="entry name" value="TPR-like"/>
    <property type="match status" value="2"/>
</dbReference>
<name>A0ABD1ZDP1_9MARC</name>
<gene>
    <name evidence="2" type="ORF">R1flu_013076</name>
</gene>
<evidence type="ECO:0000313" key="2">
    <source>
        <dbReference type="EMBL" id="KAL2645489.1"/>
    </source>
</evidence>
<evidence type="ECO:0000256" key="1">
    <source>
        <dbReference type="PROSITE-ProRule" id="PRU00339"/>
    </source>
</evidence>
<dbReference type="Pfam" id="PF13424">
    <property type="entry name" value="TPR_12"/>
    <property type="match status" value="2"/>
</dbReference>
<dbReference type="Pfam" id="PF13374">
    <property type="entry name" value="TPR_10"/>
    <property type="match status" value="1"/>
</dbReference>
<keyword evidence="3" id="KW-1185">Reference proteome</keyword>
<evidence type="ECO:0000313" key="3">
    <source>
        <dbReference type="Proteomes" id="UP001605036"/>
    </source>
</evidence>
<organism evidence="2 3">
    <name type="scientific">Riccia fluitans</name>
    <dbReference type="NCBI Taxonomy" id="41844"/>
    <lineage>
        <taxon>Eukaryota</taxon>
        <taxon>Viridiplantae</taxon>
        <taxon>Streptophyta</taxon>
        <taxon>Embryophyta</taxon>
        <taxon>Marchantiophyta</taxon>
        <taxon>Marchantiopsida</taxon>
        <taxon>Marchantiidae</taxon>
        <taxon>Marchantiales</taxon>
        <taxon>Ricciaceae</taxon>
        <taxon>Riccia</taxon>
    </lineage>
</organism>
<dbReference type="AlphaFoldDB" id="A0ABD1ZDP1"/>
<dbReference type="InterPro" id="IPR011990">
    <property type="entry name" value="TPR-like_helical_dom_sf"/>
</dbReference>
<comment type="caution">
    <text evidence="2">The sequence shown here is derived from an EMBL/GenBank/DDBJ whole genome shotgun (WGS) entry which is preliminary data.</text>
</comment>
<keyword evidence="1" id="KW-0802">TPR repeat</keyword>
<dbReference type="SMART" id="SM00028">
    <property type="entry name" value="TPR"/>
    <property type="match status" value="6"/>
</dbReference>
<dbReference type="PROSITE" id="PS50005">
    <property type="entry name" value="TPR"/>
    <property type="match status" value="1"/>
</dbReference>
<protein>
    <recommendedName>
        <fullName evidence="4">Kinesin light chain</fullName>
    </recommendedName>
</protein>
<dbReference type="Proteomes" id="UP001605036">
    <property type="component" value="Unassembled WGS sequence"/>
</dbReference>
<dbReference type="InterPro" id="IPR019734">
    <property type="entry name" value="TPR_rpt"/>
</dbReference>